<dbReference type="NCBIfam" id="TIGR00296">
    <property type="entry name" value="TIGR00296 family protein"/>
    <property type="match status" value="1"/>
</dbReference>
<reference evidence="3 4" key="1">
    <citation type="journal article" date="2016" name="Environ. Microbiol.">
        <title>Genomic resolution of a cold subsurface aquifer community provides metabolic insights for novel microbes adapted to high CO concentrations.</title>
        <authorList>
            <person name="Probst A.J."/>
            <person name="Castelle C.J."/>
            <person name="Singh A."/>
            <person name="Brown C.T."/>
            <person name="Anantharaman K."/>
            <person name="Sharon I."/>
            <person name="Hug L.A."/>
            <person name="Burstein D."/>
            <person name="Emerson J.B."/>
            <person name="Thomas B.C."/>
            <person name="Banfield J.F."/>
        </authorList>
    </citation>
    <scope>NUCLEOTIDE SEQUENCE [LARGE SCALE GENOMIC DNA]</scope>
    <source>
        <strain evidence="3">CG2_30_54_11</strain>
    </source>
</reference>
<dbReference type="NCBIfam" id="TIGR04336">
    <property type="entry name" value="AmmeMemoSam_B"/>
    <property type="match status" value="1"/>
</dbReference>
<dbReference type="STRING" id="1817892.AUK40_04825"/>
<gene>
    <name evidence="3" type="ORF">AUK40_04825</name>
</gene>
<evidence type="ECO:0000313" key="4">
    <source>
        <dbReference type="Proteomes" id="UP000183245"/>
    </source>
</evidence>
<dbReference type="InterPro" id="IPR002737">
    <property type="entry name" value="MEMO1_fam"/>
</dbReference>
<dbReference type="NCBIfam" id="TIGR04335">
    <property type="entry name" value="AmmeMemoSam_A"/>
    <property type="match status" value="1"/>
</dbReference>
<dbReference type="InterPro" id="IPR027623">
    <property type="entry name" value="AmmeMemoSam_A"/>
</dbReference>
<evidence type="ECO:0000256" key="1">
    <source>
        <dbReference type="ARBA" id="ARBA00006315"/>
    </source>
</evidence>
<dbReference type="PANTHER" id="PTHR11060:SF0">
    <property type="entry name" value="PROTEIN MEMO1"/>
    <property type="match status" value="1"/>
</dbReference>
<dbReference type="Gene3D" id="3.30.1490.150">
    <property type="entry name" value="Hypothetical protein ph0010, domain 2"/>
    <property type="match status" value="1"/>
</dbReference>
<dbReference type="Gene3D" id="3.40.830.10">
    <property type="entry name" value="LigB-like"/>
    <property type="match status" value="1"/>
</dbReference>
<evidence type="ECO:0000259" key="2">
    <source>
        <dbReference type="PROSITE" id="PS51112"/>
    </source>
</evidence>
<dbReference type="CDD" id="cd07361">
    <property type="entry name" value="MEMO_like"/>
    <property type="match status" value="1"/>
</dbReference>
<dbReference type="PROSITE" id="PS51112">
    <property type="entry name" value="AMMECR1"/>
    <property type="match status" value="1"/>
</dbReference>
<accession>A0A1J5IIS0</accession>
<dbReference type="AlphaFoldDB" id="A0A1J5IIS0"/>
<dbReference type="InterPro" id="IPR023473">
    <property type="entry name" value="AMMECR1"/>
</dbReference>
<evidence type="ECO:0000313" key="3">
    <source>
        <dbReference type="EMBL" id="OIP96595.1"/>
    </source>
</evidence>
<dbReference type="PANTHER" id="PTHR11060">
    <property type="entry name" value="PROTEIN MEMO1"/>
    <property type="match status" value="1"/>
</dbReference>
<dbReference type="SUPFAM" id="SSF143447">
    <property type="entry name" value="AMMECR1-like"/>
    <property type="match status" value="1"/>
</dbReference>
<name>A0A1J5IIS0_9BACT</name>
<dbReference type="InterPro" id="IPR027485">
    <property type="entry name" value="AMMECR1_N"/>
</dbReference>
<protein>
    <recommendedName>
        <fullName evidence="2">AMMECR1 domain-containing protein</fullName>
    </recommendedName>
</protein>
<dbReference type="Proteomes" id="UP000183245">
    <property type="component" value="Unassembled WGS sequence"/>
</dbReference>
<comment type="caution">
    <text evidence="3">The sequence shown here is derived from an EMBL/GenBank/DDBJ whole genome shotgun (WGS) entry which is preliminary data.</text>
</comment>
<dbReference type="Gene3D" id="3.30.700.20">
    <property type="entry name" value="Hypothetical protein ph0010, domain 1"/>
    <property type="match status" value="1"/>
</dbReference>
<dbReference type="Pfam" id="PF01875">
    <property type="entry name" value="Memo"/>
    <property type="match status" value="1"/>
</dbReference>
<dbReference type="Pfam" id="PF01871">
    <property type="entry name" value="AMMECR1"/>
    <property type="match status" value="1"/>
</dbReference>
<sequence length="538" mass="57962">MAMEEKKKSRRVQDFCVLVLAGLVLTMSGCGGFPTRQTALPLSDLQEAKTMTTIRQSAVAGQFYPADPEELRTEIDTYLRNAEADMPEMPGKPRMLVLPHAGYVFSGRVAAYGFAALEGHRYDTAVVVAVSHRASFDAIHVYDGEGYATPLGTVAIDLGKVAQLKKFSTRFENVAAAESGEHSVEVMVPFLQQALGGSFTLVPIILSGDNEGDIEILAAALEGIVDENTIVIASSDLTHYPSYQDSVIADDRTVEAIMSGNPDTLASTIREMEGENISNIDTFACGELAIRTIMTLAHSLDINSVTTLNMANSGDVDEGSEDRVVGYAAVAFSKEPTGVDLTDTEVEHADIGFTGDEVLSADARREALGIAYATLNSFVEDGAEPNFEPASTELYVPLGAFVTLLKNGGLRGCIGLFETDEPLWKVLRDMTVAAASEDNRFDPVTAAELEDITIEISVLSPMKRILDPLTEIEIGRHGVYVKKNGRAGTYLPQVATDNNWDLETFMDSLCGQKAGIGSDSWKDGTAEVYTYTAQVFGE</sequence>
<dbReference type="InterPro" id="IPR002733">
    <property type="entry name" value="AMMECR1_domain"/>
</dbReference>
<dbReference type="EMBL" id="MNZT01000082">
    <property type="protein sequence ID" value="OIP96595.1"/>
    <property type="molecule type" value="Genomic_DNA"/>
</dbReference>
<feature type="domain" description="AMMECR1" evidence="2">
    <location>
        <begin position="355"/>
        <end position="538"/>
    </location>
</feature>
<comment type="similarity">
    <text evidence="1">Belongs to the MEMO1 family.</text>
</comment>
<dbReference type="InterPro" id="IPR036071">
    <property type="entry name" value="AMMECR1_dom_sf"/>
</dbReference>
<proteinExistence type="inferred from homology"/>
<dbReference type="PROSITE" id="PS51257">
    <property type="entry name" value="PROKAR_LIPOPROTEIN"/>
    <property type="match status" value="1"/>
</dbReference>
<organism evidence="3 4">
    <name type="scientific">Candidatus Wirthbacteria bacterium CG2_30_54_11</name>
    <dbReference type="NCBI Taxonomy" id="1817892"/>
    <lineage>
        <taxon>Bacteria</taxon>
        <taxon>Candidatus Wirthbacteria</taxon>
    </lineage>
</organism>